<feature type="signal peptide" evidence="4">
    <location>
        <begin position="1"/>
        <end position="26"/>
    </location>
</feature>
<dbReference type="RefSeq" id="WP_166223015.1">
    <property type="nucleotide sequence ID" value="NZ_CP049989.1"/>
</dbReference>
<protein>
    <submittedName>
        <fullName evidence="7">ShlB/FhaC/HecB family hemolysin secretion/activation protein</fullName>
    </submittedName>
</protein>
<dbReference type="InterPro" id="IPR013686">
    <property type="entry name" value="Polypept-transport_assoc_ShlB"/>
</dbReference>
<keyword evidence="2" id="KW-0812">Transmembrane</keyword>
<dbReference type="Pfam" id="PF03865">
    <property type="entry name" value="ShlB"/>
    <property type="match status" value="1"/>
</dbReference>
<keyword evidence="1" id="KW-1134">Transmembrane beta strand</keyword>
<dbReference type="AlphaFoldDB" id="A0A6G8IC11"/>
<evidence type="ECO:0000256" key="4">
    <source>
        <dbReference type="SAM" id="SignalP"/>
    </source>
</evidence>
<dbReference type="Gene3D" id="3.10.20.310">
    <property type="entry name" value="membrane protein fhac"/>
    <property type="match status" value="1"/>
</dbReference>
<dbReference type="InterPro" id="IPR051544">
    <property type="entry name" value="TPS_OM_transporter"/>
</dbReference>
<evidence type="ECO:0000313" key="8">
    <source>
        <dbReference type="Proteomes" id="UP000503162"/>
    </source>
</evidence>
<gene>
    <name evidence="7" type="ORF">G9Q37_00545</name>
</gene>
<keyword evidence="3" id="KW-0998">Cell outer membrane</keyword>
<reference evidence="7 8" key="1">
    <citation type="submission" date="2020-03" db="EMBL/GenBank/DDBJ databases">
        <title>Hydrogenophaga sp. nov. isolated from cyanobacterial mat.</title>
        <authorList>
            <person name="Thorat V."/>
            <person name="Kirdat K."/>
            <person name="Tiwarekar B."/>
            <person name="Costa E.D."/>
            <person name="Yadav A."/>
        </authorList>
    </citation>
    <scope>NUCLEOTIDE SEQUENCE [LARGE SCALE GENOMIC DNA]</scope>
    <source>
        <strain evidence="7 8">BA0156</strain>
    </source>
</reference>
<keyword evidence="8" id="KW-1185">Reference proteome</keyword>
<accession>A0A6G8IC11</accession>
<sequence length="524" mass="57595">MPAVFPRAWRRATGGLLLALCASVQAQDARFDVFEYRVEGTSLLPAITIERAVYAHMGESKTLADVEKAREALEKAYHGAGYLTVLVSIPQQRVDGGVVRLQVTEAPVDRLRVTDARFYSPEDIKAAAPSMQEGQVPNFQDVQAELTALNRSPDRRVTPVLRPGKTPGTVEVDLKVQDRFPFHGSVELNDRYSPDTTRTRASANLRWDNLWGRQHSIGLTVQTAPEKPSESRVFSLNYTLPLQSGGFLALYGIRSDSDVSAVGALNVVGRGDIFGLRYIRPLPGSDGFFHNASFGIDHKDFDQSVNLIGSGGFNTPIAYTPLSIGWDGTWLTAQRTTRAGLSFNFHTSGLGASEQEFADKRFMGRPSYMYLRGHASQERTLAGDWGIDWRASGQWADQALISNEQFAIGGLDTVRGYYESAALGELGLALSVEGRSPNLAKRWPSLADTFSELRALAFVDAGHVRVIDPITETRKYTLASLGLGLRARGPNGLQAALWWAYPLKALGSTARGEQRLHFSLAYEW</sequence>
<dbReference type="EMBL" id="CP049989">
    <property type="protein sequence ID" value="QIM50724.1"/>
    <property type="molecule type" value="Genomic_DNA"/>
</dbReference>
<dbReference type="KEGG" id="hcz:G9Q37_00545"/>
<evidence type="ECO:0000259" key="6">
    <source>
        <dbReference type="Pfam" id="PF08479"/>
    </source>
</evidence>
<feature type="domain" description="Polypeptide-transport-associated ShlB-type" evidence="6">
    <location>
        <begin position="31"/>
        <end position="105"/>
    </location>
</feature>
<dbReference type="Gene3D" id="2.40.160.50">
    <property type="entry name" value="membrane protein fhac: a member of the omp85/tpsb transporter family"/>
    <property type="match status" value="1"/>
</dbReference>
<keyword evidence="4" id="KW-0732">Signal</keyword>
<evidence type="ECO:0000313" key="7">
    <source>
        <dbReference type="EMBL" id="QIM50724.1"/>
    </source>
</evidence>
<evidence type="ECO:0000256" key="2">
    <source>
        <dbReference type="ARBA" id="ARBA00022692"/>
    </source>
</evidence>
<dbReference type="Proteomes" id="UP000503162">
    <property type="component" value="Chromosome"/>
</dbReference>
<dbReference type="GO" id="GO:0046819">
    <property type="term" value="P:protein secretion by the type V secretion system"/>
    <property type="evidence" value="ECO:0007669"/>
    <property type="project" value="TreeGrafter"/>
</dbReference>
<organism evidence="7 8">
    <name type="scientific">Hydrogenophaga crocea</name>
    <dbReference type="NCBI Taxonomy" id="2716225"/>
    <lineage>
        <taxon>Bacteria</taxon>
        <taxon>Pseudomonadati</taxon>
        <taxon>Pseudomonadota</taxon>
        <taxon>Betaproteobacteria</taxon>
        <taxon>Burkholderiales</taxon>
        <taxon>Comamonadaceae</taxon>
        <taxon>Hydrogenophaga</taxon>
    </lineage>
</organism>
<name>A0A6G8IC11_9BURK</name>
<feature type="chain" id="PRO_5026047273" evidence="4">
    <location>
        <begin position="27"/>
        <end position="524"/>
    </location>
</feature>
<keyword evidence="1" id="KW-0472">Membrane</keyword>
<evidence type="ECO:0000256" key="1">
    <source>
        <dbReference type="ARBA" id="ARBA00022452"/>
    </source>
</evidence>
<dbReference type="GO" id="GO:0008320">
    <property type="term" value="F:protein transmembrane transporter activity"/>
    <property type="evidence" value="ECO:0007669"/>
    <property type="project" value="TreeGrafter"/>
</dbReference>
<dbReference type="GO" id="GO:0098046">
    <property type="term" value="C:type V protein secretion system complex"/>
    <property type="evidence" value="ECO:0007669"/>
    <property type="project" value="TreeGrafter"/>
</dbReference>
<evidence type="ECO:0000259" key="5">
    <source>
        <dbReference type="Pfam" id="PF03865"/>
    </source>
</evidence>
<feature type="domain" description="Haemolysin activator HlyB C-terminal" evidence="5">
    <location>
        <begin position="169"/>
        <end position="486"/>
    </location>
</feature>
<dbReference type="PANTHER" id="PTHR34597">
    <property type="entry name" value="SLR1661 PROTEIN"/>
    <property type="match status" value="1"/>
</dbReference>
<proteinExistence type="predicted"/>
<dbReference type="PANTHER" id="PTHR34597:SF6">
    <property type="entry name" value="BLR6126 PROTEIN"/>
    <property type="match status" value="1"/>
</dbReference>
<evidence type="ECO:0000256" key="3">
    <source>
        <dbReference type="ARBA" id="ARBA00023237"/>
    </source>
</evidence>
<dbReference type="InterPro" id="IPR005565">
    <property type="entry name" value="Hemolysn_activator_HlyB_C"/>
</dbReference>
<dbReference type="Pfam" id="PF08479">
    <property type="entry name" value="POTRA_2"/>
    <property type="match status" value="1"/>
</dbReference>